<gene>
    <name evidence="1" type="ORF">MSG28_015527</name>
</gene>
<comment type="caution">
    <text evidence="1">The sequence shown here is derived from an EMBL/GenBank/DDBJ whole genome shotgun (WGS) entry which is preliminary data.</text>
</comment>
<dbReference type="EMBL" id="CM046128">
    <property type="protein sequence ID" value="KAI8433495.1"/>
    <property type="molecule type" value="Genomic_DNA"/>
</dbReference>
<sequence>MKHQRALNSPYNIDFWKEVKKRWMVAGLLAAVLLAVISPRFGAPGGKQTACSLLDHSRTHCTHPTISSSQPIYVPLLGTGLLSEQEGLRVAEWFDLSPLKQRVVGSNPGSHL</sequence>
<accession>A0ACC0KB11</accession>
<proteinExistence type="predicted"/>
<evidence type="ECO:0000313" key="1">
    <source>
        <dbReference type="EMBL" id="KAI8433495.1"/>
    </source>
</evidence>
<reference evidence="1 2" key="1">
    <citation type="journal article" date="2022" name="Genome Biol. Evol.">
        <title>The Spruce Budworm Genome: Reconstructing the Evolutionary History of Antifreeze Proteins.</title>
        <authorList>
            <person name="Beliveau C."/>
            <person name="Gagne P."/>
            <person name="Picq S."/>
            <person name="Vernygora O."/>
            <person name="Keeling C.I."/>
            <person name="Pinkney K."/>
            <person name="Doucet D."/>
            <person name="Wen F."/>
            <person name="Johnston J.S."/>
            <person name="Maaroufi H."/>
            <person name="Boyle B."/>
            <person name="Laroche J."/>
            <person name="Dewar K."/>
            <person name="Juretic N."/>
            <person name="Blackburn G."/>
            <person name="Nisole A."/>
            <person name="Brunet B."/>
            <person name="Brandao M."/>
            <person name="Lumley L."/>
            <person name="Duan J."/>
            <person name="Quan G."/>
            <person name="Lucarotti C.J."/>
            <person name="Roe A.D."/>
            <person name="Sperling F.A.H."/>
            <person name="Levesque R.C."/>
            <person name="Cusson M."/>
        </authorList>
    </citation>
    <scope>NUCLEOTIDE SEQUENCE [LARGE SCALE GENOMIC DNA]</scope>
    <source>
        <strain evidence="1">Glfc:IPQL:Cfum</strain>
    </source>
</reference>
<name>A0ACC0KB11_CHOFU</name>
<dbReference type="Proteomes" id="UP001064048">
    <property type="component" value="Chromosome 28"/>
</dbReference>
<evidence type="ECO:0000313" key="2">
    <source>
        <dbReference type="Proteomes" id="UP001064048"/>
    </source>
</evidence>
<protein>
    <submittedName>
        <fullName evidence="1">Uncharacterized protein</fullName>
    </submittedName>
</protein>
<organism evidence="1 2">
    <name type="scientific">Choristoneura fumiferana</name>
    <name type="common">Spruce budworm moth</name>
    <name type="synonym">Archips fumiferana</name>
    <dbReference type="NCBI Taxonomy" id="7141"/>
    <lineage>
        <taxon>Eukaryota</taxon>
        <taxon>Metazoa</taxon>
        <taxon>Ecdysozoa</taxon>
        <taxon>Arthropoda</taxon>
        <taxon>Hexapoda</taxon>
        <taxon>Insecta</taxon>
        <taxon>Pterygota</taxon>
        <taxon>Neoptera</taxon>
        <taxon>Endopterygota</taxon>
        <taxon>Lepidoptera</taxon>
        <taxon>Glossata</taxon>
        <taxon>Ditrysia</taxon>
        <taxon>Tortricoidea</taxon>
        <taxon>Tortricidae</taxon>
        <taxon>Tortricinae</taxon>
        <taxon>Choristoneura</taxon>
    </lineage>
</organism>
<keyword evidence="2" id="KW-1185">Reference proteome</keyword>